<dbReference type="Proteomes" id="UP001163719">
    <property type="component" value="Unassembled WGS sequence"/>
</dbReference>
<gene>
    <name evidence="1" type="ORF">OH806_00110</name>
</gene>
<comment type="caution">
    <text evidence="1">The sequence shown here is derived from an EMBL/GenBank/DDBJ whole genome shotgun (WGS) entry which is preliminary data.</text>
</comment>
<name>A0ABT3HIS7_9FLAO</name>
<protein>
    <submittedName>
        <fullName evidence="1">Uncharacterized protein</fullName>
    </submittedName>
</protein>
<evidence type="ECO:0000313" key="1">
    <source>
        <dbReference type="EMBL" id="MCW3159679.1"/>
    </source>
</evidence>
<keyword evidence="2" id="KW-1185">Reference proteome</keyword>
<accession>A0ABT3HIS7</accession>
<reference evidence="1" key="1">
    <citation type="submission" date="2022-10" db="EMBL/GenBank/DDBJ databases">
        <title>Chryseobacterium babae sp. nov. isolated from the gut of the beetle Oryctes rhinoceros, and Chryseobacterium kimseyorum sp. nov., isolated from a stick insect rearing cage.</title>
        <authorList>
            <person name="Shelomi M."/>
            <person name="Han C.-J."/>
            <person name="Chen W.-M."/>
            <person name="Chen H.-K."/>
            <person name="Liaw S.-J."/>
            <person name="Muhle E."/>
            <person name="Clermont D."/>
        </authorList>
    </citation>
    <scope>NUCLEOTIDE SEQUENCE</scope>
    <source>
        <strain evidence="1">WLa1L2M3</strain>
    </source>
</reference>
<proteinExistence type="predicted"/>
<dbReference type="RefSeq" id="WP_264741658.1">
    <property type="nucleotide sequence ID" value="NZ_JAPDHV010000001.1"/>
</dbReference>
<organism evidence="1 2">
    <name type="scientific">Chryseobacterium oryctis</name>
    <dbReference type="NCBI Taxonomy" id="2952618"/>
    <lineage>
        <taxon>Bacteria</taxon>
        <taxon>Pseudomonadati</taxon>
        <taxon>Bacteroidota</taxon>
        <taxon>Flavobacteriia</taxon>
        <taxon>Flavobacteriales</taxon>
        <taxon>Weeksellaceae</taxon>
        <taxon>Chryseobacterium group</taxon>
        <taxon>Chryseobacterium</taxon>
    </lineage>
</organism>
<evidence type="ECO:0000313" key="2">
    <source>
        <dbReference type="Proteomes" id="UP001163719"/>
    </source>
</evidence>
<dbReference type="EMBL" id="JAPDHV010000001">
    <property type="protein sequence ID" value="MCW3159679.1"/>
    <property type="molecule type" value="Genomic_DNA"/>
</dbReference>
<sequence>MDNKKFHFVKYEYGTVEAKDGQEAGNMAAHPLAPKKSDVLIMVSQKLGTPVFPNLKHQEIIERLTHLETVIIWKEEHFEQKAKELEKSSDKTFDRSLFTKALYEMIKNHNRDEGISWSTVEYYLKKFCSTN</sequence>